<name>A0A0C3JFK8_PISTI</name>
<evidence type="ECO:0000313" key="1">
    <source>
        <dbReference type="EMBL" id="KIO07843.1"/>
    </source>
</evidence>
<evidence type="ECO:0000313" key="2">
    <source>
        <dbReference type="Proteomes" id="UP000054217"/>
    </source>
</evidence>
<protein>
    <submittedName>
        <fullName evidence="1">Uncharacterized protein</fullName>
    </submittedName>
</protein>
<dbReference type="Proteomes" id="UP000054217">
    <property type="component" value="Unassembled WGS sequence"/>
</dbReference>
<accession>A0A0C3JFK8</accession>
<dbReference type="AlphaFoldDB" id="A0A0C3JFK8"/>
<reference evidence="2" key="2">
    <citation type="submission" date="2015-01" db="EMBL/GenBank/DDBJ databases">
        <title>Evolutionary Origins and Diversification of the Mycorrhizal Mutualists.</title>
        <authorList>
            <consortium name="DOE Joint Genome Institute"/>
            <consortium name="Mycorrhizal Genomics Consortium"/>
            <person name="Kohler A."/>
            <person name="Kuo A."/>
            <person name="Nagy L.G."/>
            <person name="Floudas D."/>
            <person name="Copeland A."/>
            <person name="Barry K.W."/>
            <person name="Cichocki N."/>
            <person name="Veneault-Fourrey C."/>
            <person name="LaButti K."/>
            <person name="Lindquist E.A."/>
            <person name="Lipzen A."/>
            <person name="Lundell T."/>
            <person name="Morin E."/>
            <person name="Murat C."/>
            <person name="Riley R."/>
            <person name="Ohm R."/>
            <person name="Sun H."/>
            <person name="Tunlid A."/>
            <person name="Henrissat B."/>
            <person name="Grigoriev I.V."/>
            <person name="Hibbett D.S."/>
            <person name="Martin F."/>
        </authorList>
    </citation>
    <scope>NUCLEOTIDE SEQUENCE [LARGE SCALE GENOMIC DNA]</scope>
    <source>
        <strain evidence="2">Marx 270</strain>
    </source>
</reference>
<dbReference type="HOGENOM" id="CLU_3015133_0_0_1"/>
<gene>
    <name evidence="1" type="ORF">M404DRAFT_997995</name>
</gene>
<proteinExistence type="predicted"/>
<dbReference type="InParanoid" id="A0A0C3JFK8"/>
<keyword evidence="2" id="KW-1185">Reference proteome</keyword>
<organism evidence="1 2">
    <name type="scientific">Pisolithus tinctorius Marx 270</name>
    <dbReference type="NCBI Taxonomy" id="870435"/>
    <lineage>
        <taxon>Eukaryota</taxon>
        <taxon>Fungi</taxon>
        <taxon>Dikarya</taxon>
        <taxon>Basidiomycota</taxon>
        <taxon>Agaricomycotina</taxon>
        <taxon>Agaricomycetes</taxon>
        <taxon>Agaricomycetidae</taxon>
        <taxon>Boletales</taxon>
        <taxon>Sclerodermatineae</taxon>
        <taxon>Pisolithaceae</taxon>
        <taxon>Pisolithus</taxon>
    </lineage>
</organism>
<reference evidence="1 2" key="1">
    <citation type="submission" date="2014-04" db="EMBL/GenBank/DDBJ databases">
        <authorList>
            <consortium name="DOE Joint Genome Institute"/>
            <person name="Kuo A."/>
            <person name="Kohler A."/>
            <person name="Costa M.D."/>
            <person name="Nagy L.G."/>
            <person name="Floudas D."/>
            <person name="Copeland A."/>
            <person name="Barry K.W."/>
            <person name="Cichocki N."/>
            <person name="Veneault-Fourrey C."/>
            <person name="LaButti K."/>
            <person name="Lindquist E.A."/>
            <person name="Lipzen A."/>
            <person name="Lundell T."/>
            <person name="Morin E."/>
            <person name="Murat C."/>
            <person name="Sun H."/>
            <person name="Tunlid A."/>
            <person name="Henrissat B."/>
            <person name="Grigoriev I.V."/>
            <person name="Hibbett D.S."/>
            <person name="Martin F."/>
            <person name="Nordberg H.P."/>
            <person name="Cantor M.N."/>
            <person name="Hua S.X."/>
        </authorList>
    </citation>
    <scope>NUCLEOTIDE SEQUENCE [LARGE SCALE GENOMIC DNA]</scope>
    <source>
        <strain evidence="1 2">Marx 270</strain>
    </source>
</reference>
<dbReference type="EMBL" id="KN831959">
    <property type="protein sequence ID" value="KIO07843.1"/>
    <property type="molecule type" value="Genomic_DNA"/>
</dbReference>
<sequence length="56" mass="6011">MSCTPVTGHPGAHVYVCERATNGIPAVCVGIGWRSDGCTLGQVHKNDLHKYDHIAH</sequence>